<dbReference type="PANTHER" id="PTHR30126">
    <property type="entry name" value="HTH-TYPE TRANSCRIPTIONAL REGULATOR"/>
    <property type="match status" value="1"/>
</dbReference>
<protein>
    <submittedName>
        <fullName evidence="6">LysR substrate-binding domain-containing protein</fullName>
    </submittedName>
</protein>
<dbReference type="InterPro" id="IPR036390">
    <property type="entry name" value="WH_DNA-bd_sf"/>
</dbReference>
<dbReference type="InterPro" id="IPR000847">
    <property type="entry name" value="LysR_HTH_N"/>
</dbReference>
<dbReference type="SUPFAM" id="SSF46785">
    <property type="entry name" value="Winged helix' DNA-binding domain"/>
    <property type="match status" value="1"/>
</dbReference>
<dbReference type="PROSITE" id="PS50931">
    <property type="entry name" value="HTH_LYSR"/>
    <property type="match status" value="1"/>
</dbReference>
<dbReference type="Proteomes" id="UP001203338">
    <property type="component" value="Unassembled WGS sequence"/>
</dbReference>
<dbReference type="RefSeq" id="WP_249699919.1">
    <property type="nucleotide sequence ID" value="NZ_JAMFLX010000015.1"/>
</dbReference>
<dbReference type="Pfam" id="PF03466">
    <property type="entry name" value="LysR_substrate"/>
    <property type="match status" value="1"/>
</dbReference>
<dbReference type="EMBL" id="JAMFLX010000015">
    <property type="protein sequence ID" value="MCL6270660.1"/>
    <property type="molecule type" value="Genomic_DNA"/>
</dbReference>
<evidence type="ECO:0000259" key="5">
    <source>
        <dbReference type="PROSITE" id="PS50931"/>
    </source>
</evidence>
<keyword evidence="2" id="KW-0805">Transcription regulation</keyword>
<dbReference type="Gene3D" id="3.40.190.290">
    <property type="match status" value="1"/>
</dbReference>
<sequence>MIQTEALQIIQAVAHFGSFATAARHLHKVPSAISYTVRKVEEQLDVQLFFRDSRKVKLTPAGEHFVAGAEKVLNQLHKLADSTCQVATGVESEIYIVVDNIVNQGGIHSMVAAFKEKFPDVTLYITPEVYIGCWDALYHDRCQLAIGAPITIPEEIECNNRFEWRTMGHLEWHLVMSPDHPLAADLETPLTTDDLADSTTIVVLDTSRVLHHGGDSLANYGKKMIVPDFRQALACAKQGIGVTMAPTHFTNHFMKEGKLVTRSIPLTYNQECLIAWNREHIGAGLQWCLDWLGSEQTLTDLWLTYREGNAAVDIS</sequence>
<dbReference type="PANTHER" id="PTHR30126:SF18">
    <property type="entry name" value="LYSR FAMILY TRANSCRIPTIONAL REGULATOR"/>
    <property type="match status" value="1"/>
</dbReference>
<reference evidence="6 7" key="1">
    <citation type="submission" date="2022-05" db="EMBL/GenBank/DDBJ databases">
        <authorList>
            <person name="Park J.-S."/>
        </authorList>
    </citation>
    <scope>NUCLEOTIDE SEQUENCE [LARGE SCALE GENOMIC DNA]</scope>
    <source>
        <strain evidence="6 7">2012CJ34-2</strain>
    </source>
</reference>
<dbReference type="SUPFAM" id="SSF53850">
    <property type="entry name" value="Periplasmic binding protein-like II"/>
    <property type="match status" value="1"/>
</dbReference>
<evidence type="ECO:0000256" key="4">
    <source>
        <dbReference type="ARBA" id="ARBA00023163"/>
    </source>
</evidence>
<feature type="domain" description="HTH lysR-type" evidence="5">
    <location>
        <begin position="2"/>
        <end position="59"/>
    </location>
</feature>
<dbReference type="InterPro" id="IPR036388">
    <property type="entry name" value="WH-like_DNA-bd_sf"/>
</dbReference>
<comment type="similarity">
    <text evidence="1">Belongs to the LysR transcriptional regulatory family.</text>
</comment>
<proteinExistence type="inferred from homology"/>
<comment type="caution">
    <text evidence="6">The sequence shown here is derived from an EMBL/GenBank/DDBJ whole genome shotgun (WGS) entry which is preliminary data.</text>
</comment>
<accession>A0ABT0PH13</accession>
<keyword evidence="3" id="KW-0238">DNA-binding</keyword>
<evidence type="ECO:0000313" key="6">
    <source>
        <dbReference type="EMBL" id="MCL6270660.1"/>
    </source>
</evidence>
<dbReference type="InterPro" id="IPR005119">
    <property type="entry name" value="LysR_subst-bd"/>
</dbReference>
<evidence type="ECO:0000256" key="2">
    <source>
        <dbReference type="ARBA" id="ARBA00023015"/>
    </source>
</evidence>
<organism evidence="6 7">
    <name type="scientific">Parendozoicomonas callyspongiae</name>
    <dbReference type="NCBI Taxonomy" id="2942213"/>
    <lineage>
        <taxon>Bacteria</taxon>
        <taxon>Pseudomonadati</taxon>
        <taxon>Pseudomonadota</taxon>
        <taxon>Gammaproteobacteria</taxon>
        <taxon>Oceanospirillales</taxon>
        <taxon>Endozoicomonadaceae</taxon>
        <taxon>Parendozoicomonas</taxon>
    </lineage>
</organism>
<name>A0ABT0PH13_9GAMM</name>
<evidence type="ECO:0000256" key="3">
    <source>
        <dbReference type="ARBA" id="ARBA00023125"/>
    </source>
</evidence>
<keyword evidence="7" id="KW-1185">Reference proteome</keyword>
<evidence type="ECO:0000256" key="1">
    <source>
        <dbReference type="ARBA" id="ARBA00009437"/>
    </source>
</evidence>
<evidence type="ECO:0000313" key="7">
    <source>
        <dbReference type="Proteomes" id="UP001203338"/>
    </source>
</evidence>
<keyword evidence="4" id="KW-0804">Transcription</keyword>
<dbReference type="Gene3D" id="1.10.10.10">
    <property type="entry name" value="Winged helix-like DNA-binding domain superfamily/Winged helix DNA-binding domain"/>
    <property type="match status" value="1"/>
</dbReference>
<dbReference type="Pfam" id="PF00126">
    <property type="entry name" value="HTH_1"/>
    <property type="match status" value="1"/>
</dbReference>
<gene>
    <name evidence="6" type="ORF">M3P05_12060</name>
</gene>